<evidence type="ECO:0000256" key="4">
    <source>
        <dbReference type="ARBA" id="ARBA00022801"/>
    </source>
</evidence>
<evidence type="ECO:0000256" key="6">
    <source>
        <dbReference type="ARBA" id="ARBA00023016"/>
    </source>
</evidence>
<dbReference type="Gene3D" id="3.30.920.30">
    <property type="entry name" value="Hypothetical protein"/>
    <property type="match status" value="1"/>
</dbReference>
<keyword evidence="6" id="KW-0346">Stress response</keyword>
<dbReference type="Pfam" id="PF07927">
    <property type="entry name" value="HicA_toxin"/>
    <property type="match status" value="1"/>
</dbReference>
<dbReference type="GO" id="GO:0016787">
    <property type="term" value="F:hydrolase activity"/>
    <property type="evidence" value="ECO:0007669"/>
    <property type="project" value="UniProtKB-KW"/>
</dbReference>
<evidence type="ECO:0000256" key="3">
    <source>
        <dbReference type="ARBA" id="ARBA00022759"/>
    </source>
</evidence>
<protein>
    <recommendedName>
        <fullName evidence="8">YcfA-like protein</fullName>
    </recommendedName>
</protein>
<evidence type="ECO:0000256" key="5">
    <source>
        <dbReference type="ARBA" id="ARBA00022884"/>
    </source>
</evidence>
<proteinExistence type="predicted"/>
<keyword evidence="1" id="KW-1277">Toxin-antitoxin system</keyword>
<gene>
    <name evidence="7" type="ORF">CLAIAILK_00036</name>
</gene>
<evidence type="ECO:0008006" key="8">
    <source>
        <dbReference type="Google" id="ProtNLM"/>
    </source>
</evidence>
<organism evidence="7">
    <name type="scientific">Candidatus Methanogaster sp. ANME-2c ERB4</name>
    <dbReference type="NCBI Taxonomy" id="2759911"/>
    <lineage>
        <taxon>Archaea</taxon>
        <taxon>Methanobacteriati</taxon>
        <taxon>Methanobacteriota</taxon>
        <taxon>Stenosarchaea group</taxon>
        <taxon>Methanomicrobia</taxon>
        <taxon>Methanosarcinales</taxon>
        <taxon>ANME-2 cluster</taxon>
        <taxon>Candidatus Methanogasteraceae</taxon>
        <taxon>Candidatus Methanogaster</taxon>
    </lineage>
</organism>
<dbReference type="GO" id="GO:0004519">
    <property type="term" value="F:endonuclease activity"/>
    <property type="evidence" value="ECO:0007669"/>
    <property type="project" value="UniProtKB-KW"/>
</dbReference>
<name>A0A7G9YG40_9EURY</name>
<evidence type="ECO:0000313" key="7">
    <source>
        <dbReference type="EMBL" id="QNO46974.1"/>
    </source>
</evidence>
<keyword evidence="2" id="KW-0540">Nuclease</keyword>
<keyword evidence="3" id="KW-0255">Endonuclease</keyword>
<dbReference type="AlphaFoldDB" id="A0A7G9YG40"/>
<accession>A0A7G9YG40</accession>
<dbReference type="SUPFAM" id="SSF54786">
    <property type="entry name" value="YcfA/nrd intein domain"/>
    <property type="match status" value="1"/>
</dbReference>
<dbReference type="GO" id="GO:0003729">
    <property type="term" value="F:mRNA binding"/>
    <property type="evidence" value="ECO:0007669"/>
    <property type="project" value="InterPro"/>
</dbReference>
<dbReference type="InterPro" id="IPR038570">
    <property type="entry name" value="HicA_sf"/>
</dbReference>
<sequence>MVRLPRAGGDKHVTAFKRVGWKVNHIEGSHHILAKEGSDIHLSIPVHSGKTLGVGLLKKLVARASLTNEEYTDLFYGKKRR</sequence>
<dbReference type="InterPro" id="IPR012933">
    <property type="entry name" value="HicA_mRNA_interferase"/>
</dbReference>
<keyword evidence="5" id="KW-0694">RNA-binding</keyword>
<evidence type="ECO:0000256" key="1">
    <source>
        <dbReference type="ARBA" id="ARBA00022649"/>
    </source>
</evidence>
<evidence type="ECO:0000256" key="2">
    <source>
        <dbReference type="ARBA" id="ARBA00022722"/>
    </source>
</evidence>
<keyword evidence="4" id="KW-0378">Hydrolase</keyword>
<reference evidence="7" key="1">
    <citation type="submission" date="2020-06" db="EMBL/GenBank/DDBJ databases">
        <title>Unique genomic features of the anaerobic methanotrophic archaea.</title>
        <authorList>
            <person name="Chadwick G.L."/>
            <person name="Skennerton C.T."/>
            <person name="Laso-Perez R."/>
            <person name="Leu A.O."/>
            <person name="Speth D.R."/>
            <person name="Yu H."/>
            <person name="Morgan-Lang C."/>
            <person name="Hatzenpichler R."/>
            <person name="Goudeau D."/>
            <person name="Malmstrom R."/>
            <person name="Brazelton W.J."/>
            <person name="Woyke T."/>
            <person name="Hallam S.J."/>
            <person name="Tyson G.W."/>
            <person name="Wegener G."/>
            <person name="Boetius A."/>
            <person name="Orphan V."/>
        </authorList>
    </citation>
    <scope>NUCLEOTIDE SEQUENCE</scope>
</reference>
<dbReference type="EMBL" id="MT631236">
    <property type="protein sequence ID" value="QNO46974.1"/>
    <property type="molecule type" value="Genomic_DNA"/>
</dbReference>